<dbReference type="AlphaFoldDB" id="A0A072NMI6"/>
<comment type="caution">
    <text evidence="3">The sequence shown here is derived from an EMBL/GenBank/DDBJ whole genome shotgun (WGS) entry which is preliminary data.</text>
</comment>
<keyword evidence="2" id="KW-0812">Transmembrane</keyword>
<gene>
    <name evidence="3" type="ORF">M670_02259</name>
</gene>
<accession>A0A072NMI6</accession>
<dbReference type="RefSeq" id="WP_035195654.1">
    <property type="nucleotide sequence ID" value="NZ_JJRY01000007.1"/>
</dbReference>
<dbReference type="Proteomes" id="UP000027936">
    <property type="component" value="Unassembled WGS sequence"/>
</dbReference>
<protein>
    <submittedName>
        <fullName evidence="3">Putative integral membrane protein</fullName>
    </submittedName>
</protein>
<name>A0A072NMI6_SCHAZ</name>
<keyword evidence="2" id="KW-0472">Membrane</keyword>
<dbReference type="GO" id="GO:0016020">
    <property type="term" value="C:membrane"/>
    <property type="evidence" value="ECO:0007669"/>
    <property type="project" value="InterPro"/>
</dbReference>
<dbReference type="PANTHER" id="PTHR33219">
    <property type="entry name" value="YLMG HOMOLOG PROTEIN 2, CHLOROPLASTIC"/>
    <property type="match status" value="1"/>
</dbReference>
<comment type="similarity">
    <text evidence="1">Belongs to the YggT family.</text>
</comment>
<dbReference type="InterPro" id="IPR003425">
    <property type="entry name" value="CCB3/YggT"/>
</dbReference>
<dbReference type="Pfam" id="PF02325">
    <property type="entry name" value="CCB3_YggT"/>
    <property type="match status" value="1"/>
</dbReference>
<keyword evidence="2" id="KW-1133">Transmembrane helix</keyword>
<evidence type="ECO:0000256" key="1">
    <source>
        <dbReference type="ARBA" id="ARBA00010894"/>
    </source>
</evidence>
<dbReference type="OrthoDB" id="47652at2"/>
<sequence>MGVIGSIISQLIGIYSWAIIIYIFMSWFPGARESSFGQLLGRIVEPFLEPFRRIIPPLGMIDISPIVAIFVLRFAQAGAVNLFHFFGL</sequence>
<dbReference type="PATRIC" id="fig|1348973.3.peg.2196"/>
<evidence type="ECO:0000313" key="4">
    <source>
        <dbReference type="Proteomes" id="UP000027936"/>
    </source>
</evidence>
<reference evidence="3 4" key="1">
    <citation type="submission" date="2014-04" db="EMBL/GenBank/DDBJ databases">
        <title>Draft genome sequence of Bacillus azotoformans MEV2011, a (co-) denitrifying strain unable to grow in the presence of oxygen.</title>
        <authorList>
            <person name="Nielsen M."/>
            <person name="Schreiber L."/>
            <person name="Finster K."/>
            <person name="Schramm A."/>
        </authorList>
    </citation>
    <scope>NUCLEOTIDE SEQUENCE [LARGE SCALE GENOMIC DNA]</scope>
    <source>
        <strain evidence="3 4">MEV2011</strain>
    </source>
</reference>
<proteinExistence type="inferred from homology"/>
<feature type="transmembrane region" description="Helical" evidence="2">
    <location>
        <begin position="7"/>
        <end position="28"/>
    </location>
</feature>
<dbReference type="EMBL" id="JJRY01000007">
    <property type="protein sequence ID" value="KEF38631.1"/>
    <property type="molecule type" value="Genomic_DNA"/>
</dbReference>
<evidence type="ECO:0000313" key="3">
    <source>
        <dbReference type="EMBL" id="KEF38631.1"/>
    </source>
</evidence>
<dbReference type="PANTHER" id="PTHR33219:SF14">
    <property type="entry name" value="PROTEIN COFACTOR ASSEMBLY OF COMPLEX C SUBUNIT B CCB3, CHLOROPLASTIC-RELATED"/>
    <property type="match status" value="1"/>
</dbReference>
<organism evidence="3 4">
    <name type="scientific">Schinkia azotoformans MEV2011</name>
    <dbReference type="NCBI Taxonomy" id="1348973"/>
    <lineage>
        <taxon>Bacteria</taxon>
        <taxon>Bacillati</taxon>
        <taxon>Bacillota</taxon>
        <taxon>Bacilli</taxon>
        <taxon>Bacillales</taxon>
        <taxon>Bacillaceae</taxon>
        <taxon>Calidifontibacillus/Schinkia group</taxon>
        <taxon>Schinkia</taxon>
    </lineage>
</organism>
<evidence type="ECO:0000256" key="2">
    <source>
        <dbReference type="SAM" id="Phobius"/>
    </source>
</evidence>